<name>A0ABP0WFR2_9BRYO</name>
<dbReference type="Proteomes" id="UP001497444">
    <property type="component" value="Chromosome 16"/>
</dbReference>
<keyword evidence="3" id="KW-1185">Reference proteome</keyword>
<evidence type="ECO:0000313" key="3">
    <source>
        <dbReference type="Proteomes" id="UP001497444"/>
    </source>
</evidence>
<accession>A0ABP0WFR2</accession>
<sequence>MCTPEFREEFISLKRKSLGTATSTSNKMYMLRNSQVAVCRSGTPPRPISSPQQADPAGSNAACVPSWDGGQRVALGAGEAVSKHSQFGVPLNRKALFSTSSEVGSGKASWHPSTASSSTVLYRQSRYSTVHAATTISTSAHPCGNEFVYSLYRQMNSFSQVQYSELPVQVQQARSIGSSFEMRWTGELRSWRSMPDSEQSMFETAGGRPVQVSASVLARAHALLGEESGGDM</sequence>
<feature type="region of interest" description="Disordered" evidence="1">
    <location>
        <begin position="40"/>
        <end position="60"/>
    </location>
</feature>
<evidence type="ECO:0000256" key="1">
    <source>
        <dbReference type="SAM" id="MobiDB-lite"/>
    </source>
</evidence>
<protein>
    <submittedName>
        <fullName evidence="2">Uncharacterized protein</fullName>
    </submittedName>
</protein>
<gene>
    <name evidence="2" type="ORF">CSSPJE1EN1_LOCUS10061</name>
</gene>
<proteinExistence type="predicted"/>
<organism evidence="2 3">
    <name type="scientific">Sphagnum jensenii</name>
    <dbReference type="NCBI Taxonomy" id="128206"/>
    <lineage>
        <taxon>Eukaryota</taxon>
        <taxon>Viridiplantae</taxon>
        <taxon>Streptophyta</taxon>
        <taxon>Embryophyta</taxon>
        <taxon>Bryophyta</taxon>
        <taxon>Sphagnophytina</taxon>
        <taxon>Sphagnopsida</taxon>
        <taxon>Sphagnales</taxon>
        <taxon>Sphagnaceae</taxon>
        <taxon>Sphagnum</taxon>
    </lineage>
</organism>
<dbReference type="EMBL" id="OZ020111">
    <property type="protein sequence ID" value="CAK9264583.1"/>
    <property type="molecule type" value="Genomic_DNA"/>
</dbReference>
<reference evidence="2" key="1">
    <citation type="submission" date="2024-02" db="EMBL/GenBank/DDBJ databases">
        <authorList>
            <consortium name="ELIXIR-Norway"/>
            <consortium name="Elixir Norway"/>
        </authorList>
    </citation>
    <scope>NUCLEOTIDE SEQUENCE</scope>
</reference>
<evidence type="ECO:0000313" key="2">
    <source>
        <dbReference type="EMBL" id="CAK9264583.1"/>
    </source>
</evidence>